<protein>
    <submittedName>
        <fullName evidence="1">Uncharacterized protein</fullName>
    </submittedName>
</protein>
<dbReference type="AlphaFoldDB" id="A0A0N8IC43"/>
<dbReference type="Proteomes" id="UP000050471">
    <property type="component" value="Unassembled WGS sequence"/>
</dbReference>
<reference evidence="1 2" key="1">
    <citation type="submission" date="2015-09" db="EMBL/GenBank/DDBJ databases">
        <title>Draft genome sequence of Aliiroseovarius crassostreae CV919-312TSm, the causative agent of Roseovarius Oyster Disease (formerly Juvenile Oyster Disease).</title>
        <authorList>
            <person name="Kessner L."/>
            <person name="Spinard E."/>
            <person name="Nelson D."/>
        </authorList>
    </citation>
    <scope>NUCLEOTIDE SEQUENCE [LARGE SCALE GENOMIC DNA]</scope>
    <source>
        <strain evidence="1 2">CV919-312</strain>
    </source>
</reference>
<name>A0A0N8IC43_9RHOB</name>
<dbReference type="EMBL" id="LKBA01000001">
    <property type="protein sequence ID" value="KPN64867.1"/>
    <property type="molecule type" value="Genomic_DNA"/>
</dbReference>
<evidence type="ECO:0000313" key="2">
    <source>
        <dbReference type="Proteomes" id="UP000050471"/>
    </source>
</evidence>
<gene>
    <name evidence="1" type="ORF">AKJ29_06465</name>
</gene>
<dbReference type="RefSeq" id="WP_055187346.1">
    <property type="nucleotide sequence ID" value="NZ_FPBS01000021.1"/>
</dbReference>
<comment type="caution">
    <text evidence="1">The sequence shown here is derived from an EMBL/GenBank/DDBJ whole genome shotgun (WGS) entry which is preliminary data.</text>
</comment>
<sequence>MNPDILSKVASDAGMDHSDVSLVADLLFREMHKRLYEREVDDYLVGELLHELTDFAWIHLFQFLLLHRLRYGCSKHPDDDISDSATQLQYVGGKSEWRKYFMEMSEWKISSQYGREDLYK</sequence>
<keyword evidence="2" id="KW-1185">Reference proteome</keyword>
<organism evidence="1 2">
    <name type="scientific">Aliiroseovarius crassostreae</name>
    <dbReference type="NCBI Taxonomy" id="154981"/>
    <lineage>
        <taxon>Bacteria</taxon>
        <taxon>Pseudomonadati</taxon>
        <taxon>Pseudomonadota</taxon>
        <taxon>Alphaproteobacteria</taxon>
        <taxon>Rhodobacterales</taxon>
        <taxon>Paracoccaceae</taxon>
        <taxon>Aliiroseovarius</taxon>
    </lineage>
</organism>
<accession>A0A0N8IC43</accession>
<evidence type="ECO:0000313" key="1">
    <source>
        <dbReference type="EMBL" id="KPN64867.1"/>
    </source>
</evidence>
<proteinExistence type="predicted"/>